<evidence type="ECO:0000259" key="13">
    <source>
        <dbReference type="Pfam" id="PF03801"/>
    </source>
</evidence>
<comment type="subcellular location">
    <subcellularLocation>
        <location evidence="10">Chromosome</location>
        <location evidence="10">Centromere</location>
        <location evidence="10">Kinetochore</location>
    </subcellularLocation>
    <subcellularLocation>
        <location evidence="10">Nucleus</location>
    </subcellularLocation>
</comment>
<keyword evidence="2 10" id="KW-0158">Chromosome</keyword>
<keyword evidence="9 10" id="KW-0137">Centromere</keyword>
<keyword evidence="5 10" id="KW-0995">Kinetochore</keyword>
<feature type="coiled-coil region" evidence="11">
    <location>
        <begin position="310"/>
        <end position="365"/>
    </location>
</feature>
<evidence type="ECO:0000256" key="8">
    <source>
        <dbReference type="ARBA" id="ARBA00023306"/>
    </source>
</evidence>
<dbReference type="InterPro" id="IPR005550">
    <property type="entry name" value="Kinetochore_Ndc80"/>
</dbReference>
<dbReference type="PANTHER" id="PTHR10643">
    <property type="entry name" value="KINETOCHORE PROTEIN NDC80"/>
    <property type="match status" value="1"/>
</dbReference>
<keyword evidence="8 10" id="KW-0131">Cell cycle</keyword>
<keyword evidence="3 10" id="KW-0132">Cell division</keyword>
<evidence type="ECO:0000256" key="11">
    <source>
        <dbReference type="SAM" id="Coils"/>
    </source>
</evidence>
<dbReference type="InterPro" id="IPR038273">
    <property type="entry name" value="Ndc80_sf"/>
</dbReference>
<organism evidence="14">
    <name type="scientific">Cuerna arida</name>
    <dbReference type="NCBI Taxonomy" id="1464854"/>
    <lineage>
        <taxon>Eukaryota</taxon>
        <taxon>Metazoa</taxon>
        <taxon>Ecdysozoa</taxon>
        <taxon>Arthropoda</taxon>
        <taxon>Hexapoda</taxon>
        <taxon>Insecta</taxon>
        <taxon>Pterygota</taxon>
        <taxon>Neoptera</taxon>
        <taxon>Paraneoptera</taxon>
        <taxon>Hemiptera</taxon>
        <taxon>Auchenorrhyncha</taxon>
        <taxon>Membracoidea</taxon>
        <taxon>Cicadellidae</taxon>
        <taxon>Cicadellinae</taxon>
        <taxon>Proconiini</taxon>
        <taxon>Cuerna</taxon>
    </lineage>
</organism>
<evidence type="ECO:0000256" key="6">
    <source>
        <dbReference type="ARBA" id="ARBA00023054"/>
    </source>
</evidence>
<evidence type="ECO:0000256" key="2">
    <source>
        <dbReference type="ARBA" id="ARBA00022454"/>
    </source>
</evidence>
<dbReference type="AlphaFoldDB" id="A0A1B6GJD8"/>
<evidence type="ECO:0000256" key="5">
    <source>
        <dbReference type="ARBA" id="ARBA00022838"/>
    </source>
</evidence>
<gene>
    <name evidence="14" type="ORF">g.12801</name>
</gene>
<feature type="compositionally biased region" description="Polar residues" evidence="12">
    <location>
        <begin position="37"/>
        <end position="47"/>
    </location>
</feature>
<dbReference type="Gene3D" id="1.10.418.30">
    <property type="entry name" value="Ncd80 complex, Ncd80 subunit"/>
    <property type="match status" value="1"/>
</dbReference>
<sequence>MRKSSLGRRSSTHIPVRVPSLGASGQRTCSGGKKSQMKQPGFSQRGRSQSEERESYGGRATIGGLVRSNTAGTLPPRSLGAMTPITPRQSIHSNLPTGSARVPRNQTMSTDSNRRMSSFGGAKNARKDSRPISEKPFQQIAQAKVQQYFDTYGLEVIGPGNSIRPMNTKLFVDMMDHMLKKIDSRIVLTKSNYLEELPLLLRKLGYRSKVDRSWLMTVNTPHSWQHVVGVLSWLVDILECMSSVDPFEMMIGNNLNDDEPSEEDNAEDFPIDKDVIHHLKRSYRYKDDPMAEEILDRMDSEYIDKMITDIKCTDEDFEVLEREIELKREEVEGEAQRRDAQLEIIEKLKRKRDALQNDCQNNEAFVEESNVFVRTTEAKLPALEQEIALKRTILSKKQEELLRLQEKVSNQQISVHEKDKISKEKHDLQRMIIFYENGIREYENSVFATDLKSAETQRKLEKSIVEYNKIVAEKIIVEPRLKNVEVKFTLLSQKDSQIMDIIDGNLKTLKEEYKNSILELKSKKEELENILWQVTQDQKETTEEIAKECAFIEGIECDLEKQEELINKESQKLKEELSRYQKMIKEILEEILHFDQEKLEAKKQELKKIEHDWELVQKRTKYLLEKHMEITMEAFNKVQVAVKKFAKVANEFSKEHLEQ</sequence>
<dbReference type="GO" id="GO:0031262">
    <property type="term" value="C:Ndc80 complex"/>
    <property type="evidence" value="ECO:0007669"/>
    <property type="project" value="UniProtKB-UniRule"/>
</dbReference>
<keyword evidence="7 10" id="KW-0539">Nucleus</keyword>
<dbReference type="Pfam" id="PF03801">
    <property type="entry name" value="Ndc80_HEC"/>
    <property type="match status" value="1"/>
</dbReference>
<dbReference type="GO" id="GO:0051315">
    <property type="term" value="P:attachment of mitotic spindle microtubules to kinetochore"/>
    <property type="evidence" value="ECO:0007669"/>
    <property type="project" value="UniProtKB-UniRule"/>
</dbReference>
<evidence type="ECO:0000256" key="9">
    <source>
        <dbReference type="ARBA" id="ARBA00023328"/>
    </source>
</evidence>
<comment type="similarity">
    <text evidence="1 10">Belongs to the NDC80/HEC1 family.</text>
</comment>
<evidence type="ECO:0000313" key="14">
    <source>
        <dbReference type="EMBL" id="JAS62562.1"/>
    </source>
</evidence>
<dbReference type="GO" id="GO:0051301">
    <property type="term" value="P:cell division"/>
    <property type="evidence" value="ECO:0007669"/>
    <property type="project" value="UniProtKB-UniRule"/>
</dbReference>
<dbReference type="EMBL" id="GECZ01007207">
    <property type="protein sequence ID" value="JAS62562.1"/>
    <property type="molecule type" value="Transcribed_RNA"/>
</dbReference>
<evidence type="ECO:0000256" key="7">
    <source>
        <dbReference type="ARBA" id="ARBA00023242"/>
    </source>
</evidence>
<evidence type="ECO:0000256" key="3">
    <source>
        <dbReference type="ARBA" id="ARBA00022618"/>
    </source>
</evidence>
<evidence type="ECO:0000256" key="10">
    <source>
        <dbReference type="RuleBase" id="RU368072"/>
    </source>
</evidence>
<accession>A0A1B6GJD8</accession>
<evidence type="ECO:0000256" key="1">
    <source>
        <dbReference type="ARBA" id="ARBA00007050"/>
    </source>
</evidence>
<name>A0A1B6GJD8_9HEMI</name>
<feature type="region of interest" description="Disordered" evidence="12">
    <location>
        <begin position="1"/>
        <end position="133"/>
    </location>
</feature>
<evidence type="ECO:0000256" key="4">
    <source>
        <dbReference type="ARBA" id="ARBA00022776"/>
    </source>
</evidence>
<comment type="subunit">
    <text evidence="10">Component of the NDC80 complex.</text>
</comment>
<feature type="coiled-coil region" evidence="11">
    <location>
        <begin position="506"/>
        <end position="619"/>
    </location>
</feature>
<reference evidence="14" key="1">
    <citation type="submission" date="2015-11" db="EMBL/GenBank/DDBJ databases">
        <title>De novo transcriptome assembly of four potential Pierce s Disease insect vectors from Arizona vineyards.</title>
        <authorList>
            <person name="Tassone E.E."/>
        </authorList>
    </citation>
    <scope>NUCLEOTIDE SEQUENCE</scope>
</reference>
<dbReference type="PANTHER" id="PTHR10643:SF2">
    <property type="entry name" value="KINETOCHORE PROTEIN NDC80 HOMOLOG"/>
    <property type="match status" value="1"/>
</dbReference>
<feature type="domain" description="Kinetochore protein Ndc80 CH" evidence="13">
    <location>
        <begin position="107"/>
        <end position="243"/>
    </location>
</feature>
<evidence type="ECO:0000256" key="12">
    <source>
        <dbReference type="SAM" id="MobiDB-lite"/>
    </source>
</evidence>
<protein>
    <recommendedName>
        <fullName evidence="10">Kinetochore protein NDC80</fullName>
    </recommendedName>
</protein>
<feature type="compositionally biased region" description="Polar residues" evidence="12">
    <location>
        <begin position="86"/>
        <end position="97"/>
    </location>
</feature>
<comment type="function">
    <text evidence="10">Acts as a component of the essential kinetochore-associated NDC80 complex, which is required for chromosome segregation and spindle checkpoint activity.</text>
</comment>
<dbReference type="GO" id="GO:0005634">
    <property type="term" value="C:nucleus"/>
    <property type="evidence" value="ECO:0007669"/>
    <property type="project" value="UniProtKB-SubCell"/>
</dbReference>
<keyword evidence="6 11" id="KW-0175">Coiled coil</keyword>
<dbReference type="InterPro" id="IPR055260">
    <property type="entry name" value="Ndc80_CH"/>
</dbReference>
<proteinExistence type="inferred from homology"/>
<keyword evidence="4 10" id="KW-0498">Mitosis</keyword>